<dbReference type="RefSeq" id="WP_345594440.1">
    <property type="nucleotide sequence ID" value="NZ_BAABJG010000055.1"/>
</dbReference>
<organism evidence="1 2">
    <name type="scientific">Paenibacillus vulneris</name>
    <dbReference type="NCBI Taxonomy" id="1133364"/>
    <lineage>
        <taxon>Bacteria</taxon>
        <taxon>Bacillati</taxon>
        <taxon>Bacillota</taxon>
        <taxon>Bacilli</taxon>
        <taxon>Bacillales</taxon>
        <taxon>Paenibacillaceae</taxon>
        <taxon>Paenibacillus</taxon>
    </lineage>
</organism>
<dbReference type="PANTHER" id="PTHR38045">
    <property type="entry name" value="CHROMOSOME 1, WHOLE GENOME SHOTGUN SEQUENCE"/>
    <property type="match status" value="1"/>
</dbReference>
<gene>
    <name evidence="1" type="ORF">ACFQ4B_07195</name>
</gene>
<reference evidence="2" key="1">
    <citation type="journal article" date="2019" name="Int. J. Syst. Evol. Microbiol.">
        <title>The Global Catalogue of Microorganisms (GCM) 10K type strain sequencing project: providing services to taxonomists for standard genome sequencing and annotation.</title>
        <authorList>
            <consortium name="The Broad Institute Genomics Platform"/>
            <consortium name="The Broad Institute Genome Sequencing Center for Infectious Disease"/>
            <person name="Wu L."/>
            <person name="Ma J."/>
        </authorList>
    </citation>
    <scope>NUCLEOTIDE SEQUENCE [LARGE SCALE GENOMIC DNA]</scope>
    <source>
        <strain evidence="2">CCUG 53270</strain>
    </source>
</reference>
<dbReference type="SUPFAM" id="SSF48230">
    <property type="entry name" value="Chondroitin AC/alginate lyase"/>
    <property type="match status" value="1"/>
</dbReference>
<protein>
    <submittedName>
        <fullName evidence="1">Heparinase II/III family protein</fullName>
    </submittedName>
</protein>
<dbReference type="PANTHER" id="PTHR38045:SF1">
    <property type="entry name" value="HEPARINASE II_III-LIKE PROTEIN"/>
    <property type="match status" value="1"/>
</dbReference>
<proteinExistence type="predicted"/>
<comment type="caution">
    <text evidence="1">The sequence shown here is derived from an EMBL/GenBank/DDBJ whole genome shotgun (WGS) entry which is preliminary data.</text>
</comment>
<evidence type="ECO:0000313" key="1">
    <source>
        <dbReference type="EMBL" id="MFD1219898.1"/>
    </source>
</evidence>
<sequence>MNRNEIKQVLDNQSSETSSLLFCDEEQASWWSRVRASGIYQPMLDEVRDEAEKLLEQQEPQRSYQLFRIFTESGTRLEYEQVYFEVRKRLNTFAIMSLLEPERSDYQQALEETIWSICNEYTWCLPAHVGNTPETTGESAYSLHQPLTDFQGNAHVIDLFSAETGFALSEILKLTEHRLPRLLRNRIVHEVYRRIFWPYIHQGPFHWEKATHNWAAVCAGSVGSAALHLMKDHEDLSLILERVLQTMDSYMQGFKEDGATTEGYGYWYYGFGYFVFFADLLKKRTAGAMHLFSDEKIHRIALFQQKCFLSGTSVVNFSDSMPQARIHMGLTHYLNRIYPDVEIPELSLRTSYTEDHCNRWPTALRNLLWFREDKAVAGEPWGNASYYLQDAQWLVSRYVNEHGSFSFAAKGGHNDEPHNHNDIGHFIIHSQGETFLADLGCGMYTKQYFGPDRYSYLCNSSLGHSVPIINGRMQEPGAEHRASDLQAVSGVDREQLTMDLSGAYDEPGLQSLIRRLTWHKTEQPRLVLEDSYEFKEMPEEIVERFITMIEPVMDGSHLYIQGNQARLHVGYDAAAAQPSIEELEYTDHFGEIRKVYAIDFKLLQPKQQSSVQFEFELLSL</sequence>
<name>A0ABW3UGR7_9BACL</name>
<keyword evidence="2" id="KW-1185">Reference proteome</keyword>
<accession>A0ABW3UGR7</accession>
<dbReference type="Proteomes" id="UP001597180">
    <property type="component" value="Unassembled WGS sequence"/>
</dbReference>
<dbReference type="Gene3D" id="2.70.98.70">
    <property type="match status" value="1"/>
</dbReference>
<dbReference type="EMBL" id="JBHTLU010000012">
    <property type="protein sequence ID" value="MFD1219898.1"/>
    <property type="molecule type" value="Genomic_DNA"/>
</dbReference>
<evidence type="ECO:0000313" key="2">
    <source>
        <dbReference type="Proteomes" id="UP001597180"/>
    </source>
</evidence>
<dbReference type="InterPro" id="IPR008929">
    <property type="entry name" value="Chondroitin_lyas"/>
</dbReference>
<dbReference type="Gene3D" id="1.50.10.100">
    <property type="entry name" value="Chondroitin AC/alginate lyase"/>
    <property type="match status" value="1"/>
</dbReference>